<proteinExistence type="predicted"/>
<dbReference type="EC" id="2.4.1.21" evidence="2"/>
<dbReference type="EMBL" id="CP042817">
    <property type="protein sequence ID" value="QEJ98918.1"/>
    <property type="molecule type" value="Genomic_DNA"/>
</dbReference>
<protein>
    <recommendedName>
        <fullName evidence="2">starch synthase</fullName>
        <ecNumber evidence="2">2.4.1.21</ecNumber>
    </recommendedName>
</protein>
<evidence type="ECO:0000256" key="3">
    <source>
        <dbReference type="ARBA" id="ARBA00022676"/>
    </source>
</evidence>
<comment type="catalytic activity">
    <reaction evidence="1">
        <text>[(1-&gt;4)-alpha-D-glucosyl](n) + ADP-alpha-D-glucose = [(1-&gt;4)-alpha-D-glucosyl](n+1) + ADP + H(+)</text>
        <dbReference type="Rhea" id="RHEA:18189"/>
        <dbReference type="Rhea" id="RHEA-COMP:9584"/>
        <dbReference type="Rhea" id="RHEA-COMP:9587"/>
        <dbReference type="ChEBI" id="CHEBI:15378"/>
        <dbReference type="ChEBI" id="CHEBI:15444"/>
        <dbReference type="ChEBI" id="CHEBI:57498"/>
        <dbReference type="ChEBI" id="CHEBI:456216"/>
        <dbReference type="EC" id="2.4.1.21"/>
    </reaction>
</comment>
<organism evidence="7 8">
    <name type="scientific">Treponema phagedenis</name>
    <dbReference type="NCBI Taxonomy" id="162"/>
    <lineage>
        <taxon>Bacteria</taxon>
        <taxon>Pseudomonadati</taxon>
        <taxon>Spirochaetota</taxon>
        <taxon>Spirochaetia</taxon>
        <taxon>Spirochaetales</taxon>
        <taxon>Treponemataceae</taxon>
        <taxon>Treponema</taxon>
    </lineage>
</organism>
<dbReference type="PANTHER" id="PTHR45825:SF11">
    <property type="entry name" value="ALPHA AMYLASE DOMAIN-CONTAINING PROTEIN"/>
    <property type="match status" value="1"/>
</dbReference>
<keyword evidence="4" id="KW-0808">Transferase</keyword>
<keyword evidence="3" id="KW-0328">Glycosyltransferase</keyword>
<evidence type="ECO:0000256" key="2">
    <source>
        <dbReference type="ARBA" id="ARBA00012588"/>
    </source>
</evidence>
<dbReference type="PANTHER" id="PTHR45825">
    <property type="entry name" value="GRANULE-BOUND STARCH SYNTHASE 1, CHLOROPLASTIC/AMYLOPLASTIC"/>
    <property type="match status" value="1"/>
</dbReference>
<name>A0AAE6IVC3_TREPH</name>
<dbReference type="InterPro" id="IPR001296">
    <property type="entry name" value="Glyco_trans_1"/>
</dbReference>
<reference evidence="7 8" key="1">
    <citation type="submission" date="2019-08" db="EMBL/GenBank/DDBJ databases">
        <authorList>
            <person name="Kuhnert P."/>
        </authorList>
    </citation>
    <scope>NUCLEOTIDE SEQUENCE [LARGE SCALE GENOMIC DNA]</scope>
    <source>
        <strain evidence="7 8">B36.5</strain>
    </source>
</reference>
<evidence type="ECO:0000313" key="7">
    <source>
        <dbReference type="EMBL" id="QEJ98918.1"/>
    </source>
</evidence>
<dbReference type="Pfam" id="PF00534">
    <property type="entry name" value="Glycos_transf_1"/>
    <property type="match status" value="1"/>
</dbReference>
<dbReference type="RefSeq" id="WP_024753159.1">
    <property type="nucleotide sequence ID" value="NZ_CP027018.1"/>
</dbReference>
<evidence type="ECO:0000256" key="1">
    <source>
        <dbReference type="ARBA" id="ARBA00001478"/>
    </source>
</evidence>
<accession>A0AAE6IVC3</accession>
<dbReference type="SUPFAM" id="SSF53756">
    <property type="entry name" value="UDP-Glycosyltransferase/glycogen phosphorylase"/>
    <property type="match status" value="1"/>
</dbReference>
<feature type="domain" description="Glycosyl transferase family 1" evidence="5">
    <location>
        <begin position="337"/>
        <end position="464"/>
    </location>
</feature>
<evidence type="ECO:0000256" key="4">
    <source>
        <dbReference type="ARBA" id="ARBA00022679"/>
    </source>
</evidence>
<gene>
    <name evidence="7" type="ORF">FUT82_13545</name>
</gene>
<evidence type="ECO:0000259" key="5">
    <source>
        <dbReference type="Pfam" id="PF00534"/>
    </source>
</evidence>
<dbReference type="AlphaFoldDB" id="A0AAE6IVC3"/>
<feature type="domain" description="Starch synthase catalytic" evidence="6">
    <location>
        <begin position="6"/>
        <end position="248"/>
    </location>
</feature>
<evidence type="ECO:0000259" key="6">
    <source>
        <dbReference type="Pfam" id="PF08323"/>
    </source>
</evidence>
<dbReference type="GeneID" id="57754128"/>
<dbReference type="Proteomes" id="UP000323594">
    <property type="component" value="Chromosome"/>
</dbReference>
<dbReference type="PROSITE" id="PS50007">
    <property type="entry name" value="PIPLC_X_DOMAIN"/>
    <property type="match status" value="1"/>
</dbReference>
<dbReference type="Gene3D" id="3.40.50.2000">
    <property type="entry name" value="Glycogen Phosphorylase B"/>
    <property type="match status" value="2"/>
</dbReference>
<dbReference type="InterPro" id="IPR013534">
    <property type="entry name" value="Starch_synth_cat_dom"/>
</dbReference>
<evidence type="ECO:0000313" key="8">
    <source>
        <dbReference type="Proteomes" id="UP000323594"/>
    </source>
</evidence>
<dbReference type="GO" id="GO:0009011">
    <property type="term" value="F:alpha-1,4-glucan glucosyltransferase (ADP-glucose donor) activity"/>
    <property type="evidence" value="ECO:0007669"/>
    <property type="project" value="UniProtKB-EC"/>
</dbReference>
<dbReference type="Pfam" id="PF08323">
    <property type="entry name" value="Glyco_transf_5"/>
    <property type="match status" value="1"/>
</dbReference>
<sequence length="550" mass="62261">MIHKKLWLVSREYAGIAEAGGVKNVVKSLATGCASLDLKVKVFLPQYACSPPLSTVPILETKIPIRDILHTVRYFSLTKKKVQFIFVDTEIFNTKQNVYTYSEEEAEHFNAHSSIKVKKGEGYLDTPEMNILFQKAVAFYAEFFNKTPDILHCHDAHTALLPAFIMTKKYLADSFANTKMIVTIHNAGDGYRQTHYDYEDFKKLTGFTDEILSCARAGEGIEPFLIAVKFAVLTTVSGQYAKELVNPALSDFSKKFSYALQEKNISVIGITNGIDYDHYDPMKKSVSLLPFTFNPEENNYEGKYKNRKFLLQTLADAEGKNIDKYEGIKCFGNFYPSNEPTIYFMYHGRVVKQKGIHILLKIIPQIVGKFPQTRFFIMGQGEAELEQLCMKATKDAQGHCIFFKGYNRSLARLVTAASDFTVLPSLFEPCGLEDFIGQIFATIPIAHAIGGLTKIEDKKTGFLYRIPIPNGKTISELSVDEKIFLHETVLRDTLIKIINTFPAANCRTVSEIPAYSAIIQNAIRQIKTKFSWKHIIQKSYFPLYGIERDS</sequence>